<sequence length="198" mass="22393">MRLQLRLAGSWSVLEETERCRPSIPVHEDRYRNVPRDKTATLSNHQPSTRFPTARPIVNTPRLFALPPLPTIVTLLHQLLSTHSALLYRLSGSITTCVTFTFDSIHPTKSPLISSFFAELGHITNIDSPAGRNIDSHINYNPHTLFHHAYTYYFLTKGNAFNTDSCPHTLPSQPSRTHSNARAWYLANLHLSRVTKVA</sequence>
<keyword evidence="2" id="KW-1185">Reference proteome</keyword>
<dbReference type="Proteomes" id="UP000033140">
    <property type="component" value="Unassembled WGS sequence"/>
</dbReference>
<evidence type="ECO:0000313" key="2">
    <source>
        <dbReference type="Proteomes" id="UP000033140"/>
    </source>
</evidence>
<reference evidence="1 2" key="1">
    <citation type="journal article" date="2011" name="J. Gen. Appl. Microbiol.">
        <title>Draft genome sequencing of the enigmatic yeast Saitoella complicata.</title>
        <authorList>
            <person name="Nishida H."/>
            <person name="Hamamoto M."/>
            <person name="Sugiyama J."/>
        </authorList>
    </citation>
    <scope>NUCLEOTIDE SEQUENCE [LARGE SCALE GENOMIC DNA]</scope>
    <source>
        <strain evidence="1 2">NRRL Y-17804</strain>
    </source>
</reference>
<proteinExistence type="predicted"/>
<reference evidence="1 2" key="3">
    <citation type="journal article" date="2015" name="Genome Announc.">
        <title>Draft Genome Sequence of the Archiascomycetous Yeast Saitoella complicata.</title>
        <authorList>
            <person name="Yamauchi K."/>
            <person name="Kondo S."/>
            <person name="Hamamoto M."/>
            <person name="Takahashi Y."/>
            <person name="Ogura Y."/>
            <person name="Hayashi T."/>
            <person name="Nishida H."/>
        </authorList>
    </citation>
    <scope>NUCLEOTIDE SEQUENCE [LARGE SCALE GENOMIC DNA]</scope>
    <source>
        <strain evidence="1 2">NRRL Y-17804</strain>
    </source>
</reference>
<dbReference type="EMBL" id="BACD03000066">
    <property type="protein sequence ID" value="GAO52342.1"/>
    <property type="molecule type" value="Genomic_DNA"/>
</dbReference>
<reference evidence="1 2" key="2">
    <citation type="journal article" date="2014" name="J. Gen. Appl. Microbiol.">
        <title>The early diverging ascomycetous budding yeast Saitoella complicata has three histone deacetylases belonging to the Clr6, Hos2, and Rpd3 lineages.</title>
        <authorList>
            <person name="Nishida H."/>
            <person name="Matsumoto T."/>
            <person name="Kondo S."/>
            <person name="Hamamoto M."/>
            <person name="Yoshikawa H."/>
        </authorList>
    </citation>
    <scope>NUCLEOTIDE SEQUENCE [LARGE SCALE GENOMIC DNA]</scope>
    <source>
        <strain evidence="1 2">NRRL Y-17804</strain>
    </source>
</reference>
<accession>A0A0E9NR33</accession>
<dbReference type="AlphaFoldDB" id="A0A0E9NR33"/>
<protein>
    <submittedName>
        <fullName evidence="1">Uncharacterized protein</fullName>
    </submittedName>
</protein>
<gene>
    <name evidence="1" type="ORF">G7K_6420-t1</name>
</gene>
<evidence type="ECO:0000313" key="1">
    <source>
        <dbReference type="EMBL" id="GAO52342.1"/>
    </source>
</evidence>
<comment type="caution">
    <text evidence="1">The sequence shown here is derived from an EMBL/GenBank/DDBJ whole genome shotgun (WGS) entry which is preliminary data.</text>
</comment>
<organism evidence="1 2">
    <name type="scientific">Saitoella complicata (strain BCRC 22490 / CBS 7301 / JCM 7358 / NBRC 10748 / NRRL Y-17804)</name>
    <dbReference type="NCBI Taxonomy" id="698492"/>
    <lineage>
        <taxon>Eukaryota</taxon>
        <taxon>Fungi</taxon>
        <taxon>Dikarya</taxon>
        <taxon>Ascomycota</taxon>
        <taxon>Taphrinomycotina</taxon>
        <taxon>Taphrinomycotina incertae sedis</taxon>
        <taxon>Saitoella</taxon>
    </lineage>
</organism>
<name>A0A0E9NR33_SAICN</name>